<organism evidence="9 10">
    <name type="scientific">Pythium oligandrum</name>
    <name type="common">Mycoparasitic fungus</name>
    <dbReference type="NCBI Taxonomy" id="41045"/>
    <lineage>
        <taxon>Eukaryota</taxon>
        <taxon>Sar</taxon>
        <taxon>Stramenopiles</taxon>
        <taxon>Oomycota</taxon>
        <taxon>Peronosporomycetes</taxon>
        <taxon>Pythiales</taxon>
        <taxon>Pythiaceae</taxon>
        <taxon>Pythium</taxon>
    </lineage>
</organism>
<sequence length="722" mass="79026">MDGATGAAKRMDAIKLAKGSKWEELRRLVDAEPLAAQQTDSYGMLPLHWACTEPHSISETVLMALLKAYPQGARVVNTAEMVPLQIAIKAQAKIEWLQALLASYPDAVMKKVPTGENAVELARKANLPRRSIRLLEEMYHHVCQKAGYSSEHLYSDDEHAVGGHEDMGPEKARMSGIRPVDTSESLQRYASTAETGSNMGSSAGRSSRRTSTSEALKGRTYSESDFVPPGPEALYRGVSTSSTGSGGNGNGPPGVPGAKPLPYQTSTKMSSRTVVSLPPRWTNAPNCHICSQKFGAFRKRHHCRNCGQSICSEHSARERMKLPHYGLPDKYRVCTVCFQTLRNANQDLLQPSQARLTMPSRRSDEVMPRPPSQVGANYQLERHVSAPARALMNNNGNGAPGYQGIHHQVASLQKQVSQLMEEKEMAETQLRTQAELLNEAYPVDRTPPLGRRDRLQSAPMLLPPASNAMTPPPSNPYSTSLDMTYPPPQYTNYQAPSYGGYDQQGQMVHYPPSQDYPPRGYGQTLPSASVDSVAPEPPTSNDAANHDTMAQLQEGMGNMSFMSSYSEFDDRSTGVFHDYEAGGMLEASGGIPQELLEEVDEQVDEIEDDEDDDGESALPEIEVLVNLGMSMLNKGSSSAAVQAFTRAVEICPDSGVLYSYLAKAHYADDNLDDALFYLDRSLALEPTAANYTLLGKILFEKGDHEKAIAAYQKSLEFQKPSP</sequence>
<feature type="compositionally biased region" description="Low complexity" evidence="7">
    <location>
        <begin position="196"/>
        <end position="213"/>
    </location>
</feature>
<dbReference type="GO" id="GO:0043328">
    <property type="term" value="P:protein transport to vacuole involved in ubiquitin-dependent protein catabolic process via the multivesicular body sorting pathway"/>
    <property type="evidence" value="ECO:0007669"/>
    <property type="project" value="TreeGrafter"/>
</dbReference>
<dbReference type="SMART" id="SM00028">
    <property type="entry name" value="TPR"/>
    <property type="match status" value="3"/>
</dbReference>
<dbReference type="Gene3D" id="1.25.40.20">
    <property type="entry name" value="Ankyrin repeat-containing domain"/>
    <property type="match status" value="1"/>
</dbReference>
<dbReference type="Gene3D" id="3.30.40.10">
    <property type="entry name" value="Zinc/RING finger domain, C3HC4 (zinc finger)"/>
    <property type="match status" value="1"/>
</dbReference>
<feature type="compositionally biased region" description="Polar residues" evidence="7">
    <location>
        <begin position="182"/>
        <end position="195"/>
    </location>
</feature>
<dbReference type="EMBL" id="SPLM01000003">
    <property type="protein sequence ID" value="TMW67774.1"/>
    <property type="molecule type" value="Genomic_DNA"/>
</dbReference>
<dbReference type="PROSITE" id="PS50178">
    <property type="entry name" value="ZF_FYVE"/>
    <property type="match status" value="1"/>
</dbReference>
<keyword evidence="5" id="KW-0802">TPR repeat</keyword>
<feature type="region of interest" description="Disordered" evidence="7">
    <location>
        <begin position="158"/>
        <end position="269"/>
    </location>
</feature>
<dbReference type="GO" id="GO:0006623">
    <property type="term" value="P:protein targeting to vacuole"/>
    <property type="evidence" value="ECO:0007669"/>
    <property type="project" value="TreeGrafter"/>
</dbReference>
<dbReference type="SMART" id="SM00064">
    <property type="entry name" value="FYVE"/>
    <property type="match status" value="1"/>
</dbReference>
<protein>
    <recommendedName>
        <fullName evidence="8">FYVE-type domain-containing protein</fullName>
    </recommendedName>
</protein>
<dbReference type="InterPro" id="IPR011990">
    <property type="entry name" value="TPR-like_helical_dom_sf"/>
</dbReference>
<evidence type="ECO:0000256" key="6">
    <source>
        <dbReference type="SAM" id="Coils"/>
    </source>
</evidence>
<keyword evidence="6" id="KW-0175">Coiled coil</keyword>
<keyword evidence="10" id="KW-1185">Reference proteome</keyword>
<keyword evidence="1" id="KW-0479">Metal-binding</keyword>
<evidence type="ECO:0000256" key="3">
    <source>
        <dbReference type="ARBA" id="ARBA00022833"/>
    </source>
</evidence>
<comment type="caution">
    <text evidence="9">The sequence shown here is derived from an EMBL/GenBank/DDBJ whole genome shotgun (WGS) entry which is preliminary data.</text>
</comment>
<keyword evidence="3" id="KW-0862">Zinc</keyword>
<dbReference type="InterPro" id="IPR013083">
    <property type="entry name" value="Znf_RING/FYVE/PHD"/>
</dbReference>
<dbReference type="Gene3D" id="1.25.40.10">
    <property type="entry name" value="Tetratricopeptide repeat domain"/>
    <property type="match status" value="1"/>
</dbReference>
<gene>
    <name evidence="9" type="ORF">Poli38472_007446</name>
</gene>
<dbReference type="GO" id="GO:0033565">
    <property type="term" value="C:ESCRT-0 complex"/>
    <property type="evidence" value="ECO:0007669"/>
    <property type="project" value="TreeGrafter"/>
</dbReference>
<evidence type="ECO:0000256" key="2">
    <source>
        <dbReference type="ARBA" id="ARBA00022771"/>
    </source>
</evidence>
<dbReference type="AlphaFoldDB" id="A0A8K1CR80"/>
<dbReference type="GO" id="GO:0032266">
    <property type="term" value="F:phosphatidylinositol-3-phosphate binding"/>
    <property type="evidence" value="ECO:0007669"/>
    <property type="project" value="TreeGrafter"/>
</dbReference>
<evidence type="ECO:0000256" key="4">
    <source>
        <dbReference type="PROSITE-ProRule" id="PRU00091"/>
    </source>
</evidence>
<evidence type="ECO:0000313" key="9">
    <source>
        <dbReference type="EMBL" id="TMW67774.1"/>
    </source>
</evidence>
<feature type="repeat" description="TPR" evidence="5">
    <location>
        <begin position="621"/>
        <end position="654"/>
    </location>
</feature>
<dbReference type="Proteomes" id="UP000794436">
    <property type="component" value="Unassembled WGS sequence"/>
</dbReference>
<dbReference type="PROSITE" id="PS50005">
    <property type="entry name" value="TPR"/>
    <property type="match status" value="2"/>
</dbReference>
<dbReference type="PANTHER" id="PTHR47794:SF1">
    <property type="entry name" value="VACUOLAR PROTEIN SORTING-ASSOCIATED PROTEIN 27"/>
    <property type="match status" value="1"/>
</dbReference>
<dbReference type="Pfam" id="PF01363">
    <property type="entry name" value="FYVE"/>
    <property type="match status" value="1"/>
</dbReference>
<name>A0A8K1CR80_PYTOL</name>
<dbReference type="InterPro" id="IPR011011">
    <property type="entry name" value="Znf_FYVE_PHD"/>
</dbReference>
<feature type="region of interest" description="Disordered" evidence="7">
    <location>
        <begin position="461"/>
        <end position="543"/>
    </location>
</feature>
<dbReference type="InterPro" id="IPR000306">
    <property type="entry name" value="Znf_FYVE"/>
</dbReference>
<feature type="compositionally biased region" description="Basic and acidic residues" evidence="7">
    <location>
        <begin position="158"/>
        <end position="173"/>
    </location>
</feature>
<dbReference type="GO" id="GO:0008270">
    <property type="term" value="F:zinc ion binding"/>
    <property type="evidence" value="ECO:0007669"/>
    <property type="project" value="UniProtKB-KW"/>
</dbReference>
<dbReference type="InterPro" id="IPR019734">
    <property type="entry name" value="TPR_rpt"/>
</dbReference>
<dbReference type="FunFam" id="3.30.40.10:FF:000345">
    <property type="entry name" value="Vacuolar protein sorting-associated protein 27"/>
    <property type="match status" value="1"/>
</dbReference>
<reference evidence="9" key="1">
    <citation type="submission" date="2019-03" db="EMBL/GenBank/DDBJ databases">
        <title>Long read genome sequence of the mycoparasitic Pythium oligandrum ATCC 38472 isolated from sugarbeet rhizosphere.</title>
        <authorList>
            <person name="Gaulin E."/>
        </authorList>
    </citation>
    <scope>NUCLEOTIDE SEQUENCE</scope>
    <source>
        <strain evidence="9">ATCC 38472_TT</strain>
    </source>
</reference>
<proteinExistence type="predicted"/>
<evidence type="ECO:0000256" key="1">
    <source>
        <dbReference type="ARBA" id="ARBA00022723"/>
    </source>
</evidence>
<keyword evidence="2 4" id="KW-0863">Zinc-finger</keyword>
<feature type="repeat" description="TPR" evidence="5">
    <location>
        <begin position="688"/>
        <end position="721"/>
    </location>
</feature>
<dbReference type="InterPro" id="IPR036770">
    <property type="entry name" value="Ankyrin_rpt-contain_sf"/>
</dbReference>
<evidence type="ECO:0000256" key="7">
    <source>
        <dbReference type="SAM" id="MobiDB-lite"/>
    </source>
</evidence>
<accession>A0A8K1CR80</accession>
<dbReference type="InterPro" id="IPR017455">
    <property type="entry name" value="Znf_FYVE-rel"/>
</dbReference>
<evidence type="ECO:0000259" key="8">
    <source>
        <dbReference type="PROSITE" id="PS50178"/>
    </source>
</evidence>
<dbReference type="CDD" id="cd15760">
    <property type="entry name" value="FYVE_scVPS27p_like"/>
    <property type="match status" value="1"/>
</dbReference>
<feature type="domain" description="FYVE-type" evidence="8">
    <location>
        <begin position="281"/>
        <end position="342"/>
    </location>
</feature>
<evidence type="ECO:0000313" key="10">
    <source>
        <dbReference type="Proteomes" id="UP000794436"/>
    </source>
</evidence>
<dbReference type="SUPFAM" id="SSF57903">
    <property type="entry name" value="FYVE/PHD zinc finger"/>
    <property type="match status" value="1"/>
</dbReference>
<evidence type="ECO:0000256" key="5">
    <source>
        <dbReference type="PROSITE-ProRule" id="PRU00339"/>
    </source>
</evidence>
<dbReference type="OrthoDB" id="1926212at2759"/>
<dbReference type="Pfam" id="PF13181">
    <property type="entry name" value="TPR_8"/>
    <property type="match status" value="2"/>
</dbReference>
<dbReference type="SUPFAM" id="SSF48452">
    <property type="entry name" value="TPR-like"/>
    <property type="match status" value="1"/>
</dbReference>
<dbReference type="PANTHER" id="PTHR47794">
    <property type="entry name" value="VACUOLAR PROTEIN SORTING-ASSOCIATED PROTEIN 27"/>
    <property type="match status" value="1"/>
</dbReference>
<dbReference type="GO" id="GO:0043130">
    <property type="term" value="F:ubiquitin binding"/>
    <property type="evidence" value="ECO:0007669"/>
    <property type="project" value="TreeGrafter"/>
</dbReference>
<feature type="coiled-coil region" evidence="6">
    <location>
        <begin position="402"/>
        <end position="436"/>
    </location>
</feature>